<sequence length="457" mass="48602">MSTAAQPRGQVLRWRRALRARLARPQALWLDARGQLQGSSLADWAAAHAGGALELVVSEHLLAHLLSEPGLPLADDAAIAAYARQLFGHYFGAAAQRWALAPWQVGEAGNGDKGAKGASALQGLDWPAAQASLAAQQVRVLSLRPAWAAVLQALAPQEPQWLRAPQAALAWVEGSLLTWAELREGRCQVLRHQRLEAATPAALGEALAELRREGMEVLLLGYGLAAGTVPAWPGVRVLGRLDGSAPEPDWLARPAQAWAQAPRPDFIAQGRAHSPLAWPLAATGALVLAAAAWGAWDSRADMLQAQSRLASLQHQQRGLPAAKVAAVAVASPGRTDPLEQERQRSLAEVQRLLAQPWGHLLANVEQAGLTGAPGAIHWLGLDLNAGRMELRLEGLASDKAVALQLVDRLSAAPGWSEVVLGRFQNGSEGMSGQRFELVAKLRPAALQASLPVKDKKP</sequence>
<proteinExistence type="predicted"/>
<name>A0AA95NNB1_9BURK</name>
<organism evidence="1 2">
    <name type="scientific">Paucibacter sediminis</name>
    <dbReference type="NCBI Taxonomy" id="3019553"/>
    <lineage>
        <taxon>Bacteria</taxon>
        <taxon>Pseudomonadati</taxon>
        <taxon>Pseudomonadota</taxon>
        <taxon>Betaproteobacteria</taxon>
        <taxon>Burkholderiales</taxon>
        <taxon>Sphaerotilaceae</taxon>
        <taxon>Roseateles</taxon>
    </lineage>
</organism>
<keyword evidence="2" id="KW-1185">Reference proteome</keyword>
<dbReference type="EMBL" id="CP116346">
    <property type="protein sequence ID" value="WIT13091.1"/>
    <property type="molecule type" value="Genomic_DNA"/>
</dbReference>
<evidence type="ECO:0000313" key="1">
    <source>
        <dbReference type="EMBL" id="WIT13091.1"/>
    </source>
</evidence>
<dbReference type="RefSeq" id="WP_285234194.1">
    <property type="nucleotide sequence ID" value="NZ_CP116346.1"/>
</dbReference>
<evidence type="ECO:0000313" key="2">
    <source>
        <dbReference type="Proteomes" id="UP001177769"/>
    </source>
</evidence>
<evidence type="ECO:0008006" key="3">
    <source>
        <dbReference type="Google" id="ProtNLM"/>
    </source>
</evidence>
<reference evidence="1" key="1">
    <citation type="submission" date="2023-01" db="EMBL/GenBank/DDBJ databases">
        <title>Whole genome sequence of Paucibacter sp. S2-9 isolated from pond sediment.</title>
        <authorList>
            <person name="Jung J.Y."/>
        </authorList>
    </citation>
    <scope>NUCLEOTIDE SEQUENCE</scope>
    <source>
        <strain evidence="1">S2-9</strain>
    </source>
</reference>
<dbReference type="AlphaFoldDB" id="A0AA95NNB1"/>
<protein>
    <recommendedName>
        <fullName evidence="3">PilN domain-containing protein</fullName>
    </recommendedName>
</protein>
<dbReference type="Proteomes" id="UP001177769">
    <property type="component" value="Chromosome"/>
</dbReference>
<accession>A0AA95NNB1</accession>
<dbReference type="KEGG" id="pais:PFX98_05645"/>
<gene>
    <name evidence="1" type="ORF">PFX98_05645</name>
</gene>